<dbReference type="AlphaFoldDB" id="A0A399D2C1"/>
<keyword evidence="9" id="KW-0406">Ion transport</keyword>
<dbReference type="InterPro" id="IPR003715">
    <property type="entry name" value="Poly_export_N"/>
</dbReference>
<keyword evidence="15" id="KW-1133">Transmembrane helix</keyword>
<dbReference type="GO" id="GO:0015288">
    <property type="term" value="F:porin activity"/>
    <property type="evidence" value="ECO:0007669"/>
    <property type="project" value="UniProtKB-KW"/>
</dbReference>
<dbReference type="GO" id="GO:0046930">
    <property type="term" value="C:pore complex"/>
    <property type="evidence" value="ECO:0007669"/>
    <property type="project" value="UniProtKB-KW"/>
</dbReference>
<keyword evidence="7" id="KW-0732">Signal</keyword>
<keyword evidence="10" id="KW-0626">Porin</keyword>
<keyword evidence="12" id="KW-0564">Palmitate</keyword>
<evidence type="ECO:0000256" key="7">
    <source>
        <dbReference type="ARBA" id="ARBA00022729"/>
    </source>
</evidence>
<evidence type="ECO:0000256" key="5">
    <source>
        <dbReference type="ARBA" id="ARBA00022597"/>
    </source>
</evidence>
<feature type="domain" description="SLBB" evidence="17">
    <location>
        <begin position="151"/>
        <end position="230"/>
    </location>
</feature>
<dbReference type="Pfam" id="PF22461">
    <property type="entry name" value="SLBB_2"/>
    <property type="match status" value="1"/>
</dbReference>
<keyword evidence="3" id="KW-0813">Transport</keyword>
<proteinExistence type="inferred from homology"/>
<dbReference type="Proteomes" id="UP000266441">
    <property type="component" value="Unassembled WGS sequence"/>
</dbReference>
<name>A0A399D2C1_9BACT</name>
<evidence type="ECO:0000256" key="11">
    <source>
        <dbReference type="ARBA" id="ARBA00023136"/>
    </source>
</evidence>
<evidence type="ECO:0000259" key="17">
    <source>
        <dbReference type="Pfam" id="PF22461"/>
    </source>
</evidence>
<comment type="subcellular location">
    <subcellularLocation>
        <location evidence="1">Cell outer membrane</location>
        <topology evidence="1">Multi-pass membrane protein</topology>
    </subcellularLocation>
</comment>
<organism evidence="18 19">
    <name type="scientific">Mariniphaga sediminis</name>
    <dbReference type="NCBI Taxonomy" id="1628158"/>
    <lineage>
        <taxon>Bacteria</taxon>
        <taxon>Pseudomonadati</taxon>
        <taxon>Bacteroidota</taxon>
        <taxon>Bacteroidia</taxon>
        <taxon>Marinilabiliales</taxon>
        <taxon>Prolixibacteraceae</taxon>
        <taxon>Mariniphaga</taxon>
    </lineage>
</organism>
<evidence type="ECO:0000256" key="9">
    <source>
        <dbReference type="ARBA" id="ARBA00023065"/>
    </source>
</evidence>
<keyword evidence="14" id="KW-0449">Lipoprotein</keyword>
<sequence>MMKRSYVIYFLLMGFIVVQTSCRSSKELTMFADMHDEKSLFEIPGDAPEYIIKPFDNLYLNVLTLDEEINQLFNPTMGNGYGSGTQQLFGDRASQYINGYMVAEDGTVNLPVIGKVKVAGLNLSEAQAQVREQAEVYLKDPNIKVKVLNFKVNVTGEVKSPGLYYNYEGSLNIIDAISMANGITEFADIKNVLVIRHNENETKTYSINFSDKSVYYSDVFYLQPNDIVYIQPNRFKRTRENTNIYSLILSTISTLLVAGTVINNNFF</sequence>
<dbReference type="EMBL" id="QWET01000005">
    <property type="protein sequence ID" value="RIH65717.1"/>
    <property type="molecule type" value="Genomic_DNA"/>
</dbReference>
<dbReference type="GO" id="GO:0015159">
    <property type="term" value="F:polysaccharide transmembrane transporter activity"/>
    <property type="evidence" value="ECO:0007669"/>
    <property type="project" value="InterPro"/>
</dbReference>
<evidence type="ECO:0000256" key="8">
    <source>
        <dbReference type="ARBA" id="ARBA00023047"/>
    </source>
</evidence>
<reference evidence="18 19" key="1">
    <citation type="journal article" date="2015" name="Int. J. Syst. Evol. Microbiol.">
        <title>Mariniphaga sediminis sp. nov., isolated from coastal sediment.</title>
        <authorList>
            <person name="Wang F.Q."/>
            <person name="Shen Q.Y."/>
            <person name="Chen G.J."/>
            <person name="Du Z.J."/>
        </authorList>
    </citation>
    <scope>NUCLEOTIDE SEQUENCE [LARGE SCALE GENOMIC DNA]</scope>
    <source>
        <strain evidence="18 19">SY21</strain>
    </source>
</reference>
<feature type="transmembrane region" description="Helical" evidence="15">
    <location>
        <begin position="244"/>
        <end position="262"/>
    </location>
</feature>
<evidence type="ECO:0000256" key="15">
    <source>
        <dbReference type="SAM" id="Phobius"/>
    </source>
</evidence>
<evidence type="ECO:0000313" key="18">
    <source>
        <dbReference type="EMBL" id="RIH65717.1"/>
    </source>
</evidence>
<keyword evidence="4" id="KW-1134">Transmembrane beta strand</keyword>
<evidence type="ECO:0000256" key="10">
    <source>
        <dbReference type="ARBA" id="ARBA00023114"/>
    </source>
</evidence>
<dbReference type="GO" id="GO:0006811">
    <property type="term" value="P:monoatomic ion transport"/>
    <property type="evidence" value="ECO:0007669"/>
    <property type="project" value="UniProtKB-KW"/>
</dbReference>
<dbReference type="InterPro" id="IPR049712">
    <property type="entry name" value="Poly_export"/>
</dbReference>
<evidence type="ECO:0000256" key="6">
    <source>
        <dbReference type="ARBA" id="ARBA00022692"/>
    </source>
</evidence>
<evidence type="ECO:0000256" key="14">
    <source>
        <dbReference type="ARBA" id="ARBA00023288"/>
    </source>
</evidence>
<evidence type="ECO:0000256" key="4">
    <source>
        <dbReference type="ARBA" id="ARBA00022452"/>
    </source>
</evidence>
<evidence type="ECO:0000256" key="2">
    <source>
        <dbReference type="ARBA" id="ARBA00009450"/>
    </source>
</evidence>
<dbReference type="GO" id="GO:0009279">
    <property type="term" value="C:cell outer membrane"/>
    <property type="evidence" value="ECO:0007669"/>
    <property type="project" value="UniProtKB-SubCell"/>
</dbReference>
<keyword evidence="13" id="KW-0998">Cell outer membrane</keyword>
<keyword evidence="11 15" id="KW-0472">Membrane</keyword>
<comment type="caution">
    <text evidence="18">The sequence shown here is derived from an EMBL/GenBank/DDBJ whole genome shotgun (WGS) entry which is preliminary data.</text>
</comment>
<comment type="similarity">
    <text evidence="2">Belongs to the BexD/CtrA/VexA family.</text>
</comment>
<dbReference type="OrthoDB" id="662756at2"/>
<evidence type="ECO:0000313" key="19">
    <source>
        <dbReference type="Proteomes" id="UP000266441"/>
    </source>
</evidence>
<dbReference type="Gene3D" id="3.10.560.10">
    <property type="entry name" value="Outer membrane lipoprotein wza domain like"/>
    <property type="match status" value="1"/>
</dbReference>
<dbReference type="PANTHER" id="PTHR33619">
    <property type="entry name" value="POLYSACCHARIDE EXPORT PROTEIN GFCE-RELATED"/>
    <property type="match status" value="1"/>
</dbReference>
<dbReference type="InterPro" id="IPR054765">
    <property type="entry name" value="SLBB_dom"/>
</dbReference>
<evidence type="ECO:0000256" key="3">
    <source>
        <dbReference type="ARBA" id="ARBA00022448"/>
    </source>
</evidence>
<evidence type="ECO:0000256" key="13">
    <source>
        <dbReference type="ARBA" id="ARBA00023237"/>
    </source>
</evidence>
<keyword evidence="8" id="KW-0625">Polysaccharide transport</keyword>
<evidence type="ECO:0000259" key="16">
    <source>
        <dbReference type="Pfam" id="PF02563"/>
    </source>
</evidence>
<dbReference type="Pfam" id="PF02563">
    <property type="entry name" value="Poly_export"/>
    <property type="match status" value="1"/>
</dbReference>
<protein>
    <recommendedName>
        <fullName evidence="20">Polysaccharide export protein</fullName>
    </recommendedName>
</protein>
<accession>A0A399D2C1</accession>
<evidence type="ECO:0000256" key="12">
    <source>
        <dbReference type="ARBA" id="ARBA00023139"/>
    </source>
</evidence>
<dbReference type="PANTHER" id="PTHR33619:SF3">
    <property type="entry name" value="POLYSACCHARIDE EXPORT PROTEIN GFCE-RELATED"/>
    <property type="match status" value="1"/>
</dbReference>
<keyword evidence="6 15" id="KW-0812">Transmembrane</keyword>
<evidence type="ECO:0008006" key="20">
    <source>
        <dbReference type="Google" id="ProtNLM"/>
    </source>
</evidence>
<keyword evidence="5" id="KW-0762">Sugar transport</keyword>
<keyword evidence="19" id="KW-1185">Reference proteome</keyword>
<feature type="domain" description="Polysaccharide export protein N-terminal" evidence="16">
    <location>
        <begin position="46"/>
        <end position="147"/>
    </location>
</feature>
<evidence type="ECO:0000256" key="1">
    <source>
        <dbReference type="ARBA" id="ARBA00004571"/>
    </source>
</evidence>
<gene>
    <name evidence="18" type="ORF">D1164_08645</name>
</gene>